<organism evidence="3 4">
    <name type="scientific">Canna indica</name>
    <name type="common">Indian-shot</name>
    <dbReference type="NCBI Taxonomy" id="4628"/>
    <lineage>
        <taxon>Eukaryota</taxon>
        <taxon>Viridiplantae</taxon>
        <taxon>Streptophyta</taxon>
        <taxon>Embryophyta</taxon>
        <taxon>Tracheophyta</taxon>
        <taxon>Spermatophyta</taxon>
        <taxon>Magnoliopsida</taxon>
        <taxon>Liliopsida</taxon>
        <taxon>Zingiberales</taxon>
        <taxon>Cannaceae</taxon>
        <taxon>Canna</taxon>
    </lineage>
</organism>
<feature type="region of interest" description="Disordered" evidence="1">
    <location>
        <begin position="15"/>
        <end position="60"/>
    </location>
</feature>
<dbReference type="PANTHER" id="PTHR24361">
    <property type="entry name" value="MITOGEN-ACTIVATED KINASE KINASE KINASE"/>
    <property type="match status" value="1"/>
</dbReference>
<gene>
    <name evidence="3" type="ORF">Cni_G28527</name>
</gene>
<accession>A0AAQ3QT70</accession>
<dbReference type="AlphaFoldDB" id="A0AAQ3QT70"/>
<feature type="region of interest" description="Disordered" evidence="1">
    <location>
        <begin position="66"/>
        <end position="85"/>
    </location>
</feature>
<evidence type="ECO:0000256" key="1">
    <source>
        <dbReference type="SAM" id="MobiDB-lite"/>
    </source>
</evidence>
<evidence type="ECO:0000259" key="2">
    <source>
        <dbReference type="PROSITE" id="PS50011"/>
    </source>
</evidence>
<keyword evidence="4" id="KW-1185">Reference proteome</keyword>
<dbReference type="Proteomes" id="UP001327560">
    <property type="component" value="Chromosome 9"/>
</dbReference>
<dbReference type="Pfam" id="PF00069">
    <property type="entry name" value="Pkinase"/>
    <property type="match status" value="1"/>
</dbReference>
<dbReference type="EMBL" id="CP136898">
    <property type="protein sequence ID" value="WOL19725.1"/>
    <property type="molecule type" value="Genomic_DNA"/>
</dbReference>
<dbReference type="InterPro" id="IPR053235">
    <property type="entry name" value="Ser_Thr_kinase"/>
</dbReference>
<dbReference type="Gene3D" id="3.30.200.20">
    <property type="entry name" value="Phosphorylase Kinase, domain 1"/>
    <property type="match status" value="1"/>
</dbReference>
<sequence>MSLRLHLLPHRIPRARTDQITNPSRPRRRRDLTVLPRHDPTILVPLPLPPPSAPSTLVAPSTLAAPSDHVAPLHPRPPSSSSCQPPVLADLERLRRLGSGSEGTVWMVRHRPTARLYALKVIYGNHEDAIHRQILCAIEILRTANNPFVVLCHTMYDHSGEIQILLEFMDGGSLEGPCITSEPFLSEVAH</sequence>
<dbReference type="InterPro" id="IPR011009">
    <property type="entry name" value="Kinase-like_dom_sf"/>
</dbReference>
<dbReference type="PROSITE" id="PS50011">
    <property type="entry name" value="PROTEIN_KINASE_DOM"/>
    <property type="match status" value="1"/>
</dbReference>
<dbReference type="PANTHER" id="PTHR24361:SF762">
    <property type="entry name" value="MITOGEN-ACTIVATED PROTEIN KINASE KINASE 5"/>
    <property type="match status" value="1"/>
</dbReference>
<dbReference type="InterPro" id="IPR000719">
    <property type="entry name" value="Prot_kinase_dom"/>
</dbReference>
<reference evidence="3 4" key="1">
    <citation type="submission" date="2023-10" db="EMBL/GenBank/DDBJ databases">
        <title>Chromosome-scale genome assembly provides insights into flower coloration mechanisms of Canna indica.</title>
        <authorList>
            <person name="Li C."/>
        </authorList>
    </citation>
    <scope>NUCLEOTIDE SEQUENCE [LARGE SCALE GENOMIC DNA]</scope>
    <source>
        <tissue evidence="3">Flower</tissue>
    </source>
</reference>
<evidence type="ECO:0000313" key="3">
    <source>
        <dbReference type="EMBL" id="WOL19725.1"/>
    </source>
</evidence>
<dbReference type="GO" id="GO:0004674">
    <property type="term" value="F:protein serine/threonine kinase activity"/>
    <property type="evidence" value="ECO:0007669"/>
    <property type="project" value="TreeGrafter"/>
</dbReference>
<dbReference type="GO" id="GO:0005524">
    <property type="term" value="F:ATP binding"/>
    <property type="evidence" value="ECO:0007669"/>
    <property type="project" value="InterPro"/>
</dbReference>
<dbReference type="SUPFAM" id="SSF56112">
    <property type="entry name" value="Protein kinase-like (PK-like)"/>
    <property type="match status" value="1"/>
</dbReference>
<evidence type="ECO:0000313" key="4">
    <source>
        <dbReference type="Proteomes" id="UP001327560"/>
    </source>
</evidence>
<feature type="domain" description="Protein kinase" evidence="2">
    <location>
        <begin position="91"/>
        <end position="190"/>
    </location>
</feature>
<protein>
    <recommendedName>
        <fullName evidence="2">Protein kinase domain-containing protein</fullName>
    </recommendedName>
</protein>
<name>A0AAQ3QT70_9LILI</name>
<proteinExistence type="predicted"/>
<dbReference type="GO" id="GO:0005737">
    <property type="term" value="C:cytoplasm"/>
    <property type="evidence" value="ECO:0007669"/>
    <property type="project" value="TreeGrafter"/>
</dbReference>